<accession>A0A2S2P8E0</accession>
<dbReference type="EMBL" id="GGMR01013102">
    <property type="protein sequence ID" value="MBY25721.1"/>
    <property type="molecule type" value="Transcribed_RNA"/>
</dbReference>
<organism evidence="2">
    <name type="scientific">Schizaphis graminum</name>
    <name type="common">Green bug aphid</name>
    <dbReference type="NCBI Taxonomy" id="13262"/>
    <lineage>
        <taxon>Eukaryota</taxon>
        <taxon>Metazoa</taxon>
        <taxon>Ecdysozoa</taxon>
        <taxon>Arthropoda</taxon>
        <taxon>Hexapoda</taxon>
        <taxon>Insecta</taxon>
        <taxon>Pterygota</taxon>
        <taxon>Neoptera</taxon>
        <taxon>Paraneoptera</taxon>
        <taxon>Hemiptera</taxon>
        <taxon>Sternorrhyncha</taxon>
        <taxon>Aphidomorpha</taxon>
        <taxon>Aphidoidea</taxon>
        <taxon>Aphididae</taxon>
        <taxon>Aphidini</taxon>
        <taxon>Schizaphis</taxon>
    </lineage>
</organism>
<keyword evidence="2" id="KW-0378">Hydrolase</keyword>
<sequence>MDQQTTVSIELNSTKINIKGVDINYVKIGNGPQKLLIFNGALGQISDFQLLTQYLDQNKYTIYLWDPPGYGLSRPPVRDFSPGFLNRDADYGIALMEALGVDKYSMLGWCNGGSTAIIAASKVADRVDKLVVSSCTAYVTDKDLANLERTRDVHRWPEVWRLRRFKMYGKKYLSEKWSELLDAFQAIVYDYGGDVCIGALAHIKVPTLILHGTLDEIVAVDDAFFLHKNIKNSTLEIFPDGGHSIFVTFPEKFSSLVDNFLTIK</sequence>
<gene>
    <name evidence="2" type="primary">Bphl_1</name>
    <name evidence="2" type="ORF">g.83073</name>
</gene>
<dbReference type="InterPro" id="IPR029058">
    <property type="entry name" value="AB_hydrolase_fold"/>
</dbReference>
<dbReference type="PANTHER" id="PTHR46331:SF2">
    <property type="entry name" value="VALACYCLOVIR HYDROLASE"/>
    <property type="match status" value="1"/>
</dbReference>
<dbReference type="Gene3D" id="3.40.50.1820">
    <property type="entry name" value="alpha/beta hydrolase"/>
    <property type="match status" value="1"/>
</dbReference>
<proteinExistence type="predicted"/>
<dbReference type="AlphaFoldDB" id="A0A2S2P8E0"/>
<dbReference type="GO" id="GO:0017171">
    <property type="term" value="F:serine hydrolase activity"/>
    <property type="evidence" value="ECO:0007669"/>
    <property type="project" value="TreeGrafter"/>
</dbReference>
<name>A0A2S2P8E0_SCHGA</name>
<protein>
    <submittedName>
        <fullName evidence="2">Valacyclovir hydrolase</fullName>
    </submittedName>
</protein>
<evidence type="ECO:0000259" key="1">
    <source>
        <dbReference type="Pfam" id="PF00561"/>
    </source>
</evidence>
<evidence type="ECO:0000313" key="2">
    <source>
        <dbReference type="EMBL" id="MBY25721.1"/>
    </source>
</evidence>
<reference evidence="2" key="1">
    <citation type="submission" date="2018-04" db="EMBL/GenBank/DDBJ databases">
        <title>Transcriptome of Schizaphis graminum biotype I.</title>
        <authorList>
            <person name="Scully E.D."/>
            <person name="Geib S.M."/>
            <person name="Palmer N.A."/>
            <person name="Koch K."/>
            <person name="Bradshaw J."/>
            <person name="Heng-Moss T."/>
            <person name="Sarath G."/>
        </authorList>
    </citation>
    <scope>NUCLEOTIDE SEQUENCE</scope>
</reference>
<dbReference type="InterPro" id="IPR000073">
    <property type="entry name" value="AB_hydrolase_1"/>
</dbReference>
<dbReference type="PANTHER" id="PTHR46331">
    <property type="entry name" value="VALACYCLOVIR HYDROLASE"/>
    <property type="match status" value="1"/>
</dbReference>
<feature type="domain" description="AB hydrolase-1" evidence="1">
    <location>
        <begin position="35"/>
        <end position="139"/>
    </location>
</feature>
<dbReference type="Pfam" id="PF00561">
    <property type="entry name" value="Abhydrolase_1"/>
    <property type="match status" value="1"/>
</dbReference>
<dbReference type="SUPFAM" id="SSF53474">
    <property type="entry name" value="alpha/beta-Hydrolases"/>
    <property type="match status" value="1"/>
</dbReference>